<evidence type="ECO:0000256" key="1">
    <source>
        <dbReference type="ARBA" id="ARBA00022676"/>
    </source>
</evidence>
<evidence type="ECO:0000313" key="6">
    <source>
        <dbReference type="Proteomes" id="UP000260351"/>
    </source>
</evidence>
<sequence>MGLFPQPAASRDIAEAAAEVPASSGRGPIRLLLITDTDLAQRGGSERFLTHLLEGLDPTQFEIDLIQLDRSPSSHDHGGLLRSGSGNWRMEYRPVGAIYTPRAWRVWREVRARVRRGRYDIIQSQHEKADLLSALLPDGPNRPLRISNRRDTGFQKSWALRLLFLLLNHRYDLVVAPSQAILDQLVKREGVDRRRTRWLPNGVDCDRFQPIQREDRPEGRAQAGLPVDAYLIGCVARLVPVKRHEDLVAGFAMMAASHPRARLVLVGGGPLEETIRRQVNQLGLGERVQFMGEGRNMERLLPLFDAFVLASSTEGMSNAILEAMACGLPVIATHVGGNPELVQPGLTGYLVPPLQPGQLARAMSDLVERPDQGERMGRAARQRARMAFSLPTMIALFSSFYRGGRETVRA</sequence>
<feature type="domain" description="Glycosyl transferase family 1" evidence="3">
    <location>
        <begin position="216"/>
        <end position="383"/>
    </location>
</feature>
<evidence type="ECO:0000256" key="2">
    <source>
        <dbReference type="ARBA" id="ARBA00022679"/>
    </source>
</evidence>
<accession>A0A3E1KAV5</accession>
<dbReference type="Gene3D" id="3.40.50.2000">
    <property type="entry name" value="Glycogen Phosphorylase B"/>
    <property type="match status" value="2"/>
</dbReference>
<dbReference type="EMBL" id="QUZK01000018">
    <property type="protein sequence ID" value="RFF31570.1"/>
    <property type="molecule type" value="Genomic_DNA"/>
</dbReference>
<protein>
    <submittedName>
        <fullName evidence="5">Glycosyltransferase</fullName>
    </submittedName>
</protein>
<feature type="domain" description="Glycosyltransferase subfamily 4-like N-terminal" evidence="4">
    <location>
        <begin position="43"/>
        <end position="207"/>
    </location>
</feature>
<dbReference type="InterPro" id="IPR028098">
    <property type="entry name" value="Glyco_trans_4-like_N"/>
</dbReference>
<dbReference type="Proteomes" id="UP000260351">
    <property type="component" value="Unassembled WGS sequence"/>
</dbReference>
<evidence type="ECO:0000259" key="4">
    <source>
        <dbReference type="Pfam" id="PF13439"/>
    </source>
</evidence>
<dbReference type="PANTHER" id="PTHR12526">
    <property type="entry name" value="GLYCOSYLTRANSFERASE"/>
    <property type="match status" value="1"/>
</dbReference>
<dbReference type="Pfam" id="PF13439">
    <property type="entry name" value="Glyco_transf_4"/>
    <property type="match status" value="1"/>
</dbReference>
<evidence type="ECO:0000313" key="5">
    <source>
        <dbReference type="EMBL" id="RFF31570.1"/>
    </source>
</evidence>
<evidence type="ECO:0000259" key="3">
    <source>
        <dbReference type="Pfam" id="PF00534"/>
    </source>
</evidence>
<organism evidence="5 6">
    <name type="scientific">Wenzhouxiangella sediminis</name>
    <dbReference type="NCBI Taxonomy" id="1792836"/>
    <lineage>
        <taxon>Bacteria</taxon>
        <taxon>Pseudomonadati</taxon>
        <taxon>Pseudomonadota</taxon>
        <taxon>Gammaproteobacteria</taxon>
        <taxon>Chromatiales</taxon>
        <taxon>Wenzhouxiangellaceae</taxon>
        <taxon>Wenzhouxiangella</taxon>
    </lineage>
</organism>
<dbReference type="GO" id="GO:0016757">
    <property type="term" value="F:glycosyltransferase activity"/>
    <property type="evidence" value="ECO:0007669"/>
    <property type="project" value="UniProtKB-KW"/>
</dbReference>
<dbReference type="PANTHER" id="PTHR12526:SF510">
    <property type="entry name" value="D-INOSITOL 3-PHOSPHATE GLYCOSYLTRANSFERASE"/>
    <property type="match status" value="1"/>
</dbReference>
<gene>
    <name evidence="5" type="ORF">DZC52_04210</name>
</gene>
<dbReference type="OrthoDB" id="9775208at2"/>
<dbReference type="InterPro" id="IPR001296">
    <property type="entry name" value="Glyco_trans_1"/>
</dbReference>
<dbReference type="GO" id="GO:1901135">
    <property type="term" value="P:carbohydrate derivative metabolic process"/>
    <property type="evidence" value="ECO:0007669"/>
    <property type="project" value="UniProtKB-ARBA"/>
</dbReference>
<reference evidence="5 6" key="1">
    <citation type="submission" date="2018-08" db="EMBL/GenBank/DDBJ databases">
        <title>Wenzhouxiangella salilacus sp. nov., a novel bacterium isolated from a saline lake in Xinjiang Province, China.</title>
        <authorList>
            <person name="Han S."/>
        </authorList>
    </citation>
    <scope>NUCLEOTIDE SEQUENCE [LARGE SCALE GENOMIC DNA]</scope>
    <source>
        <strain evidence="5 6">XDB06</strain>
    </source>
</reference>
<dbReference type="RefSeq" id="WP_116649876.1">
    <property type="nucleotide sequence ID" value="NZ_QUZK01000018.1"/>
</dbReference>
<dbReference type="SUPFAM" id="SSF53756">
    <property type="entry name" value="UDP-Glycosyltransferase/glycogen phosphorylase"/>
    <property type="match status" value="1"/>
</dbReference>
<keyword evidence="6" id="KW-1185">Reference proteome</keyword>
<dbReference type="Pfam" id="PF00534">
    <property type="entry name" value="Glycos_transf_1"/>
    <property type="match status" value="1"/>
</dbReference>
<proteinExistence type="predicted"/>
<dbReference type="AlphaFoldDB" id="A0A3E1KAV5"/>
<comment type="caution">
    <text evidence="5">The sequence shown here is derived from an EMBL/GenBank/DDBJ whole genome shotgun (WGS) entry which is preliminary data.</text>
</comment>
<keyword evidence="1" id="KW-0328">Glycosyltransferase</keyword>
<keyword evidence="2 5" id="KW-0808">Transferase</keyword>
<name>A0A3E1KAV5_9GAMM</name>